<evidence type="ECO:0000259" key="5">
    <source>
        <dbReference type="PROSITE" id="PS50932"/>
    </source>
</evidence>
<evidence type="ECO:0000256" key="4">
    <source>
        <dbReference type="ARBA" id="ARBA00023163"/>
    </source>
</evidence>
<dbReference type="PROSITE" id="PS50932">
    <property type="entry name" value="HTH_LACI_2"/>
    <property type="match status" value="1"/>
</dbReference>
<evidence type="ECO:0000256" key="1">
    <source>
        <dbReference type="ARBA" id="ARBA00022491"/>
    </source>
</evidence>
<dbReference type="SMART" id="SM00354">
    <property type="entry name" value="HTH_LACI"/>
    <property type="match status" value="1"/>
</dbReference>
<keyword evidence="2" id="KW-0805">Transcription regulation</keyword>
<dbReference type="Gene3D" id="1.10.260.40">
    <property type="entry name" value="lambda repressor-like DNA-binding domains"/>
    <property type="match status" value="1"/>
</dbReference>
<dbReference type="InterPro" id="IPR046335">
    <property type="entry name" value="LacI/GalR-like_sensor"/>
</dbReference>
<dbReference type="InterPro" id="IPR028082">
    <property type="entry name" value="Peripla_BP_I"/>
</dbReference>
<dbReference type="RefSeq" id="WP_006307486.1">
    <property type="nucleotide sequence ID" value="NZ_GL892076.1"/>
</dbReference>
<dbReference type="InterPro" id="IPR000843">
    <property type="entry name" value="HTH_LacI"/>
</dbReference>
<protein>
    <submittedName>
        <fullName evidence="6">Sucrose operon repressor ScrR</fullName>
    </submittedName>
</protein>
<evidence type="ECO:0000256" key="3">
    <source>
        <dbReference type="ARBA" id="ARBA00023125"/>
    </source>
</evidence>
<dbReference type="PANTHER" id="PTHR30146">
    <property type="entry name" value="LACI-RELATED TRANSCRIPTIONAL REPRESSOR"/>
    <property type="match status" value="1"/>
</dbReference>
<accession>F5RQ12</accession>
<gene>
    <name evidence="6" type="primary">scrR</name>
    <name evidence="6" type="ORF">HMPREF9081_2348</name>
</gene>
<evidence type="ECO:0000256" key="2">
    <source>
        <dbReference type="ARBA" id="ARBA00023015"/>
    </source>
</evidence>
<reference evidence="6 7" key="1">
    <citation type="submission" date="2011-04" db="EMBL/GenBank/DDBJ databases">
        <authorList>
            <person name="Muzny D."/>
            <person name="Qin X."/>
            <person name="Deng J."/>
            <person name="Jiang H."/>
            <person name="Liu Y."/>
            <person name="Qu J."/>
            <person name="Song X.-Z."/>
            <person name="Zhang L."/>
            <person name="Thornton R."/>
            <person name="Coyle M."/>
            <person name="Francisco L."/>
            <person name="Jackson L."/>
            <person name="Javaid M."/>
            <person name="Korchina V."/>
            <person name="Kovar C."/>
            <person name="Mata R."/>
            <person name="Mathew T."/>
            <person name="Ngo R."/>
            <person name="Nguyen L."/>
            <person name="Nguyen N."/>
            <person name="Okwuonu G."/>
            <person name="Ongeri F."/>
            <person name="Pham C."/>
            <person name="Simmons D."/>
            <person name="Wilczek-Boney K."/>
            <person name="Hale W."/>
            <person name="Jakkamsetti A."/>
            <person name="Pham P."/>
            <person name="Ruth R."/>
            <person name="San Lucas F."/>
            <person name="Warren J."/>
            <person name="Zhang J."/>
            <person name="Zhao Z."/>
            <person name="Zhou C."/>
            <person name="Zhu D."/>
            <person name="Lee S."/>
            <person name="Bess C."/>
            <person name="Blankenburg K."/>
            <person name="Forbes L."/>
            <person name="Fu Q."/>
            <person name="Gubbala S."/>
            <person name="Hirani K."/>
            <person name="Jayaseelan J.C."/>
            <person name="Lara F."/>
            <person name="Munidasa M."/>
            <person name="Palculict T."/>
            <person name="Patil S."/>
            <person name="Pu L.-L."/>
            <person name="Saada N."/>
            <person name="Tang L."/>
            <person name="Weissenberger G."/>
            <person name="Zhu Y."/>
            <person name="Hemphill L."/>
            <person name="Shang Y."/>
            <person name="Youmans B."/>
            <person name="Ayvaz T."/>
            <person name="Ross M."/>
            <person name="Santibanez J."/>
            <person name="Aqrawi P."/>
            <person name="Gross S."/>
            <person name="Joshi V."/>
            <person name="Fowler G."/>
            <person name="Nazareth L."/>
            <person name="Reid J."/>
            <person name="Worley K."/>
            <person name="Petrosino J."/>
            <person name="Highlander S."/>
            <person name="Gibbs R."/>
        </authorList>
    </citation>
    <scope>NUCLEOTIDE SEQUENCE [LARGE SCALE GENOMIC DNA]</scope>
    <source>
        <strain evidence="6 7">DSM 2778</strain>
    </source>
</reference>
<dbReference type="Proteomes" id="UP000004067">
    <property type="component" value="Unassembled WGS sequence"/>
</dbReference>
<feature type="domain" description="HTH lacI-type" evidence="5">
    <location>
        <begin position="19"/>
        <end position="73"/>
    </location>
</feature>
<dbReference type="SUPFAM" id="SSF47413">
    <property type="entry name" value="lambda repressor-like DNA-binding domains"/>
    <property type="match status" value="1"/>
</dbReference>
<keyword evidence="1" id="KW-0678">Repressor</keyword>
<dbReference type="PANTHER" id="PTHR30146:SF95">
    <property type="entry name" value="RIBOSE OPERON REPRESSOR"/>
    <property type="match status" value="1"/>
</dbReference>
<dbReference type="EMBL" id="AFHQ01000057">
    <property type="protein sequence ID" value="EGK57344.1"/>
    <property type="molecule type" value="Genomic_DNA"/>
</dbReference>
<dbReference type="STRING" id="888060.HMPREF9081_2348"/>
<dbReference type="HOGENOM" id="CLU_037628_6_0_9"/>
<dbReference type="InterPro" id="IPR010982">
    <property type="entry name" value="Lambda_DNA-bd_dom_sf"/>
</dbReference>
<dbReference type="SUPFAM" id="SSF53822">
    <property type="entry name" value="Periplasmic binding protein-like I"/>
    <property type="match status" value="1"/>
</dbReference>
<comment type="caution">
    <text evidence="6">The sequence shown here is derived from an EMBL/GenBank/DDBJ whole genome shotgun (WGS) entry which is preliminary data.</text>
</comment>
<keyword evidence="7" id="KW-1185">Reference proteome</keyword>
<proteinExistence type="predicted"/>
<dbReference type="AlphaFoldDB" id="F5RQ12"/>
<keyword evidence="3" id="KW-0238">DNA-binding</keyword>
<name>F5RQ12_9FIRM</name>
<dbReference type="eggNOG" id="COG1609">
    <property type="taxonomic scope" value="Bacteria"/>
</dbReference>
<evidence type="ECO:0000313" key="6">
    <source>
        <dbReference type="EMBL" id="EGK57344.1"/>
    </source>
</evidence>
<dbReference type="CDD" id="cd01392">
    <property type="entry name" value="HTH_LacI"/>
    <property type="match status" value="1"/>
</dbReference>
<dbReference type="Gene3D" id="3.40.50.2300">
    <property type="match status" value="2"/>
</dbReference>
<keyword evidence="4" id="KW-0804">Transcription</keyword>
<evidence type="ECO:0000313" key="7">
    <source>
        <dbReference type="Proteomes" id="UP000004067"/>
    </source>
</evidence>
<organism evidence="6 7">
    <name type="scientific">Centipeda periodontii DSM 2778</name>
    <dbReference type="NCBI Taxonomy" id="888060"/>
    <lineage>
        <taxon>Bacteria</taxon>
        <taxon>Bacillati</taxon>
        <taxon>Bacillota</taxon>
        <taxon>Negativicutes</taxon>
        <taxon>Selenomonadales</taxon>
        <taxon>Selenomonadaceae</taxon>
        <taxon>Centipeda</taxon>
    </lineage>
</organism>
<sequence length="341" mass="38015">MEKSYEDVWNGQEDGAHMARIKDVAREAGVAASTVSLVLNQKGYVSEATRQKVEAAMKKLNYIPSEVARNLSLSRTQTIGVILPSLSHPFFGELAEELEAALYHLDYKMMICCTQAKENSERDFVDMLRRRTMDGIIMGAHSLDLSIYDGLDQPIIAFDRIINPRIPIVHCDHRRGGQLAAEAFLRAGCGRIADIIGYQGVHSPAHEYHRAFRTIMEAYGVEVHVIELPWNAFGYADFLQTAERLFAEYPAVDGILGADMVVAACQHSAVARGYRIPEKLKLIAYDGTSFTCTGAQPITAVRQPIRQLARLAAEKIVRRVKGEMDDLPCTCEPELIERETC</sequence>
<dbReference type="Pfam" id="PF00356">
    <property type="entry name" value="LacI"/>
    <property type="match status" value="1"/>
</dbReference>
<dbReference type="CDD" id="cd06291">
    <property type="entry name" value="PBP1_Qymf-like"/>
    <property type="match status" value="1"/>
</dbReference>
<dbReference type="Pfam" id="PF13377">
    <property type="entry name" value="Peripla_BP_3"/>
    <property type="match status" value="1"/>
</dbReference>
<dbReference type="GO" id="GO:0000976">
    <property type="term" value="F:transcription cis-regulatory region binding"/>
    <property type="evidence" value="ECO:0007669"/>
    <property type="project" value="TreeGrafter"/>
</dbReference>
<dbReference type="GO" id="GO:0003700">
    <property type="term" value="F:DNA-binding transcription factor activity"/>
    <property type="evidence" value="ECO:0007669"/>
    <property type="project" value="TreeGrafter"/>
</dbReference>